<evidence type="ECO:0000313" key="3">
    <source>
        <dbReference type="Proteomes" id="UP000886847"/>
    </source>
</evidence>
<sequence>MEKKKDALAALRAYADKKPSRSEGAEEAARLTGRLYGAEGTARGRGALALARRPALLALLAAALVLTAALLFAFFYGGGQKEPMYFEDSSIYTETIEDIGQFQQENGLSLSLFEGDFLGSKYTAVRYIEDGRLLYVRQTAAALTEEGPDTITLSICISEGRFPGFNVFTQLDQTMQVGGIEAAYGQDSVDENTFYAKFTAGGFAYCLKLVTFGDAQALESYIAQLL</sequence>
<keyword evidence="1" id="KW-0472">Membrane</keyword>
<comment type="caution">
    <text evidence="2">The sequence shown here is derived from an EMBL/GenBank/DDBJ whole genome shotgun (WGS) entry which is preliminary data.</text>
</comment>
<evidence type="ECO:0000256" key="1">
    <source>
        <dbReference type="SAM" id="Phobius"/>
    </source>
</evidence>
<feature type="transmembrane region" description="Helical" evidence="1">
    <location>
        <begin position="55"/>
        <end position="76"/>
    </location>
</feature>
<evidence type="ECO:0000313" key="2">
    <source>
        <dbReference type="EMBL" id="HIX50399.1"/>
    </source>
</evidence>
<dbReference type="Proteomes" id="UP000886847">
    <property type="component" value="Unassembled WGS sequence"/>
</dbReference>
<reference evidence="2" key="2">
    <citation type="submission" date="2021-04" db="EMBL/GenBank/DDBJ databases">
        <authorList>
            <person name="Gilroy R."/>
        </authorList>
    </citation>
    <scope>NUCLEOTIDE SEQUENCE</scope>
    <source>
        <strain evidence="2">2189</strain>
    </source>
</reference>
<dbReference type="EMBL" id="DXEW01000020">
    <property type="protein sequence ID" value="HIX50399.1"/>
    <property type="molecule type" value="Genomic_DNA"/>
</dbReference>
<proteinExistence type="predicted"/>
<name>A0A9D1W0N2_9FIRM</name>
<reference evidence="2" key="1">
    <citation type="journal article" date="2021" name="PeerJ">
        <title>Extensive microbial diversity within the chicken gut microbiome revealed by metagenomics and culture.</title>
        <authorList>
            <person name="Gilroy R."/>
            <person name="Ravi A."/>
            <person name="Getino M."/>
            <person name="Pursley I."/>
            <person name="Horton D.L."/>
            <person name="Alikhan N.F."/>
            <person name="Baker D."/>
            <person name="Gharbi K."/>
            <person name="Hall N."/>
            <person name="Watson M."/>
            <person name="Adriaenssens E.M."/>
            <person name="Foster-Nyarko E."/>
            <person name="Jarju S."/>
            <person name="Secka A."/>
            <person name="Antonio M."/>
            <person name="Oren A."/>
            <person name="Chaudhuri R.R."/>
            <person name="La Ragione R."/>
            <person name="Hildebrand F."/>
            <person name="Pallen M.J."/>
        </authorList>
    </citation>
    <scope>NUCLEOTIDE SEQUENCE</scope>
    <source>
        <strain evidence="2">2189</strain>
    </source>
</reference>
<dbReference type="AlphaFoldDB" id="A0A9D1W0N2"/>
<keyword evidence="1" id="KW-0812">Transmembrane</keyword>
<organism evidence="2 3">
    <name type="scientific">Candidatus Borkfalkia faecavium</name>
    <dbReference type="NCBI Taxonomy" id="2838508"/>
    <lineage>
        <taxon>Bacteria</taxon>
        <taxon>Bacillati</taxon>
        <taxon>Bacillota</taxon>
        <taxon>Clostridia</taxon>
        <taxon>Christensenellales</taxon>
        <taxon>Christensenellaceae</taxon>
        <taxon>Candidatus Borkfalkia</taxon>
    </lineage>
</organism>
<protein>
    <recommendedName>
        <fullName evidence="4">DUF4367 domain-containing protein</fullName>
    </recommendedName>
</protein>
<keyword evidence="1" id="KW-1133">Transmembrane helix</keyword>
<accession>A0A9D1W0N2</accession>
<gene>
    <name evidence="2" type="ORF">H9851_03860</name>
</gene>
<evidence type="ECO:0008006" key="4">
    <source>
        <dbReference type="Google" id="ProtNLM"/>
    </source>
</evidence>